<dbReference type="FunFam" id="1.25.40.10:FF:001093">
    <property type="entry name" value="Pentatricopeptide repeat-containing protein At2g34400"/>
    <property type="match status" value="1"/>
</dbReference>
<dbReference type="Pfam" id="PF14432">
    <property type="entry name" value="DYW_deaminase"/>
    <property type="match status" value="1"/>
</dbReference>
<dbReference type="Pfam" id="PF01535">
    <property type="entry name" value="PPR"/>
    <property type="match status" value="4"/>
</dbReference>
<name>A0AAV5K4V1_9ROSI</name>
<evidence type="ECO:0000259" key="4">
    <source>
        <dbReference type="Pfam" id="PF14432"/>
    </source>
</evidence>
<comment type="caution">
    <text evidence="5">The sequence shown here is derived from an EMBL/GenBank/DDBJ whole genome shotgun (WGS) entry which is preliminary data.</text>
</comment>
<sequence length="767" mass="85746">MASFASFASSGTLRLEPDLRKLRATSLATEKAARTSLSHPRTLTFTQLEGKSELIKSLDLQEALSRIKEGLKIETFCYLPLLRECIHQNSLSGVQIVHGHMIKMGFYRDLFLMVFLVNAYSKCGTLENAHKVFDNLPGRNVVAWTALMTGYVHNSQPDFAIRVFREMLEGGSYPTNITLGISLNACSLMKSIELGKQIHAYIIKYQVQHDTSVGNSLCSLYSKCGSLDSAVKAFEKITEKNVISWTAVISACGDNSRAAKGLRLFVEMLSNGVEPNELTLTSVLSICCTLLSLGLGSQVHALSIKLGHGTNERMINSILYLYLKCGWTDEAAKLFHGMEDVGLVTWNVMISGYAELMNHVKEDLSAYHSGTEALKIFLNLNRSGAEPDPFTFSSILSVCSRLVALEQGEQIHAQTVKTGYLSDAIVGSALVNMYNKCGSIDKASKAFVEMSTRTLISWTSMISGFAHNGQTQQALQLFEDMRIAGVRPNQITFVGVLSACSHAGMLEEALSYFEMMQKDYKLKPVMDHFACLINTFVRVGKLEEAFEFVKKMEFQPNEFIWSRLLAGCRNLGDTELAIYAAKELLKLKPEDAETYQLLLTTFMSAEKWESASIVKELVREKKLEKPTDWSWISIKDKVHSFNPEDPLHPEKSETYGFLNELLDKAQNFGHDSLENFELKDEEHDTMTFSSPVHHSEKLAVAFGLLNTSNAATVRIIKSSSMCRDCHNFMKVISSITDRKIIIRDRDSRWLHKFVDGQCSCGDYACLL</sequence>
<evidence type="ECO:0000256" key="1">
    <source>
        <dbReference type="ARBA" id="ARBA00006643"/>
    </source>
</evidence>
<feature type="domain" description="DYW" evidence="4">
    <location>
        <begin position="677"/>
        <end position="763"/>
    </location>
</feature>
<keyword evidence="6" id="KW-1185">Reference proteome</keyword>
<accession>A0AAV5K4V1</accession>
<proteinExistence type="inferred from homology"/>
<dbReference type="InterPro" id="IPR032867">
    <property type="entry name" value="DYW_dom"/>
</dbReference>
<evidence type="ECO:0000313" key="6">
    <source>
        <dbReference type="Proteomes" id="UP001054252"/>
    </source>
</evidence>
<keyword evidence="2" id="KW-0677">Repeat</keyword>
<dbReference type="SUPFAM" id="SSF48452">
    <property type="entry name" value="TPR-like"/>
    <property type="match status" value="1"/>
</dbReference>
<feature type="repeat" description="PPR" evidence="3">
    <location>
        <begin position="489"/>
        <end position="519"/>
    </location>
</feature>
<reference evidence="5 6" key="1">
    <citation type="journal article" date="2021" name="Commun. Biol.">
        <title>The genome of Shorea leprosula (Dipterocarpaceae) highlights the ecological relevance of drought in aseasonal tropical rainforests.</title>
        <authorList>
            <person name="Ng K.K.S."/>
            <person name="Kobayashi M.J."/>
            <person name="Fawcett J.A."/>
            <person name="Hatakeyama M."/>
            <person name="Paape T."/>
            <person name="Ng C.H."/>
            <person name="Ang C.C."/>
            <person name="Tnah L.H."/>
            <person name="Lee C.T."/>
            <person name="Nishiyama T."/>
            <person name="Sese J."/>
            <person name="O'Brien M.J."/>
            <person name="Copetti D."/>
            <person name="Mohd Noor M.I."/>
            <person name="Ong R.C."/>
            <person name="Putra M."/>
            <person name="Sireger I.Z."/>
            <person name="Indrioko S."/>
            <person name="Kosugi Y."/>
            <person name="Izuno A."/>
            <person name="Isagi Y."/>
            <person name="Lee S.L."/>
            <person name="Shimizu K.K."/>
        </authorList>
    </citation>
    <scope>NUCLEOTIDE SEQUENCE [LARGE SCALE GENOMIC DNA]</scope>
    <source>
        <strain evidence="5">214</strain>
    </source>
</reference>
<gene>
    <name evidence="5" type="ORF">SLEP1_g30122</name>
</gene>
<dbReference type="InterPro" id="IPR011990">
    <property type="entry name" value="TPR-like_helical_dom_sf"/>
</dbReference>
<dbReference type="NCBIfam" id="TIGR00756">
    <property type="entry name" value="PPR"/>
    <property type="match status" value="4"/>
</dbReference>
<dbReference type="AlphaFoldDB" id="A0AAV5K4V1"/>
<dbReference type="GO" id="GO:0009451">
    <property type="term" value="P:RNA modification"/>
    <property type="evidence" value="ECO:0007669"/>
    <property type="project" value="InterPro"/>
</dbReference>
<dbReference type="PANTHER" id="PTHR47926:SF480">
    <property type="entry name" value="TETRATRICOPEPTIDE REPEAT-LIKE SUPERFAMILY PROTEIN ISOFORM 1"/>
    <property type="match status" value="1"/>
</dbReference>
<dbReference type="Pfam" id="PF13041">
    <property type="entry name" value="PPR_2"/>
    <property type="match status" value="3"/>
</dbReference>
<comment type="similarity">
    <text evidence="1">Belongs to the PPR family. PCMP-H subfamily.</text>
</comment>
<dbReference type="GO" id="GO:0008270">
    <property type="term" value="F:zinc ion binding"/>
    <property type="evidence" value="ECO:0007669"/>
    <property type="project" value="InterPro"/>
</dbReference>
<feature type="repeat" description="PPR" evidence="3">
    <location>
        <begin position="140"/>
        <end position="174"/>
    </location>
</feature>
<feature type="repeat" description="PPR" evidence="3">
    <location>
        <begin position="241"/>
        <end position="275"/>
    </location>
</feature>
<dbReference type="PROSITE" id="PS51375">
    <property type="entry name" value="PPR"/>
    <property type="match status" value="5"/>
</dbReference>
<feature type="repeat" description="PPR" evidence="3">
    <location>
        <begin position="454"/>
        <end position="488"/>
    </location>
</feature>
<evidence type="ECO:0000313" key="5">
    <source>
        <dbReference type="EMBL" id="GKV19926.1"/>
    </source>
</evidence>
<dbReference type="EMBL" id="BPVZ01000054">
    <property type="protein sequence ID" value="GKV19926.1"/>
    <property type="molecule type" value="Genomic_DNA"/>
</dbReference>
<dbReference type="FunFam" id="1.25.40.10:FF:000381">
    <property type="entry name" value="Pentatricopeptide repeat-containing protein"/>
    <property type="match status" value="1"/>
</dbReference>
<dbReference type="InterPro" id="IPR046960">
    <property type="entry name" value="PPR_At4g14850-like_plant"/>
</dbReference>
<organism evidence="5 6">
    <name type="scientific">Rubroshorea leprosula</name>
    <dbReference type="NCBI Taxonomy" id="152421"/>
    <lineage>
        <taxon>Eukaryota</taxon>
        <taxon>Viridiplantae</taxon>
        <taxon>Streptophyta</taxon>
        <taxon>Embryophyta</taxon>
        <taxon>Tracheophyta</taxon>
        <taxon>Spermatophyta</taxon>
        <taxon>Magnoliopsida</taxon>
        <taxon>eudicotyledons</taxon>
        <taxon>Gunneridae</taxon>
        <taxon>Pentapetalae</taxon>
        <taxon>rosids</taxon>
        <taxon>malvids</taxon>
        <taxon>Malvales</taxon>
        <taxon>Dipterocarpaceae</taxon>
        <taxon>Rubroshorea</taxon>
    </lineage>
</organism>
<dbReference type="FunFam" id="1.25.40.10:FF:000227">
    <property type="entry name" value="Pentatricopeptide repeat-containing protein At3g13880"/>
    <property type="match status" value="1"/>
</dbReference>
<dbReference type="GO" id="GO:0003723">
    <property type="term" value="F:RNA binding"/>
    <property type="evidence" value="ECO:0007669"/>
    <property type="project" value="InterPro"/>
</dbReference>
<evidence type="ECO:0000256" key="2">
    <source>
        <dbReference type="ARBA" id="ARBA00022737"/>
    </source>
</evidence>
<dbReference type="PANTHER" id="PTHR47926">
    <property type="entry name" value="PENTATRICOPEPTIDE REPEAT-CONTAINING PROTEIN"/>
    <property type="match status" value="1"/>
</dbReference>
<dbReference type="Proteomes" id="UP001054252">
    <property type="component" value="Unassembled WGS sequence"/>
</dbReference>
<feature type="repeat" description="PPR" evidence="3">
    <location>
        <begin position="311"/>
        <end position="345"/>
    </location>
</feature>
<evidence type="ECO:0000256" key="3">
    <source>
        <dbReference type="PROSITE-ProRule" id="PRU00708"/>
    </source>
</evidence>
<protein>
    <recommendedName>
        <fullName evidence="4">DYW domain-containing protein</fullName>
    </recommendedName>
</protein>
<dbReference type="Gene3D" id="1.25.40.10">
    <property type="entry name" value="Tetratricopeptide repeat domain"/>
    <property type="match status" value="5"/>
</dbReference>
<dbReference type="InterPro" id="IPR002885">
    <property type="entry name" value="PPR_rpt"/>
</dbReference>